<name>A0AAN7KD80_9MYRT</name>
<gene>
    <name evidence="1" type="ORF">SAY87_029725</name>
</gene>
<dbReference type="Proteomes" id="UP001345219">
    <property type="component" value="Chromosome 23"/>
</dbReference>
<sequence length="160" mass="17798">MDPYHIESPFVSDISSDEEYCGLLEGEPSFEDNEDSDCLAKFVREETNACSLGRDSDEIVLVKEMNNSSNIGLSPPLNLDGIYKPTPRYPASEAICGRSNDLPNSFQHTLPSQAQADNDAQFQICEAVFVNQHNFQSSAKHSLTAAEIESWFRGRDPSVY</sequence>
<organism evidence="1 2">
    <name type="scientific">Trapa incisa</name>
    <dbReference type="NCBI Taxonomy" id="236973"/>
    <lineage>
        <taxon>Eukaryota</taxon>
        <taxon>Viridiplantae</taxon>
        <taxon>Streptophyta</taxon>
        <taxon>Embryophyta</taxon>
        <taxon>Tracheophyta</taxon>
        <taxon>Spermatophyta</taxon>
        <taxon>Magnoliopsida</taxon>
        <taxon>eudicotyledons</taxon>
        <taxon>Gunneridae</taxon>
        <taxon>Pentapetalae</taxon>
        <taxon>rosids</taxon>
        <taxon>malvids</taxon>
        <taxon>Myrtales</taxon>
        <taxon>Lythraceae</taxon>
        <taxon>Trapa</taxon>
    </lineage>
</organism>
<evidence type="ECO:0000313" key="2">
    <source>
        <dbReference type="Proteomes" id="UP001345219"/>
    </source>
</evidence>
<comment type="caution">
    <text evidence="1">The sequence shown here is derived from an EMBL/GenBank/DDBJ whole genome shotgun (WGS) entry which is preliminary data.</text>
</comment>
<evidence type="ECO:0000313" key="1">
    <source>
        <dbReference type="EMBL" id="KAK4761841.1"/>
    </source>
</evidence>
<proteinExistence type="predicted"/>
<protein>
    <submittedName>
        <fullName evidence="1">Uncharacterized protein</fullName>
    </submittedName>
</protein>
<reference evidence="1 2" key="1">
    <citation type="journal article" date="2023" name="Hortic Res">
        <title>Pangenome of water caltrop reveals structural variations and asymmetric subgenome divergence after allopolyploidization.</title>
        <authorList>
            <person name="Zhang X."/>
            <person name="Chen Y."/>
            <person name="Wang L."/>
            <person name="Yuan Y."/>
            <person name="Fang M."/>
            <person name="Shi L."/>
            <person name="Lu R."/>
            <person name="Comes H.P."/>
            <person name="Ma Y."/>
            <person name="Chen Y."/>
            <person name="Huang G."/>
            <person name="Zhou Y."/>
            <person name="Zheng Z."/>
            <person name="Qiu Y."/>
        </authorList>
    </citation>
    <scope>NUCLEOTIDE SEQUENCE [LARGE SCALE GENOMIC DNA]</scope>
    <source>
        <tissue evidence="1">Roots</tissue>
    </source>
</reference>
<dbReference type="EMBL" id="JAXIOK010000009">
    <property type="protein sequence ID" value="KAK4761841.1"/>
    <property type="molecule type" value="Genomic_DNA"/>
</dbReference>
<accession>A0AAN7KD80</accession>
<keyword evidence="2" id="KW-1185">Reference proteome</keyword>
<dbReference type="AlphaFoldDB" id="A0AAN7KD80"/>